<evidence type="ECO:0000259" key="2">
    <source>
        <dbReference type="Pfam" id="PF13649"/>
    </source>
</evidence>
<organism evidence="3 4">
    <name type="scientific">Seiridium unicorne</name>
    <dbReference type="NCBI Taxonomy" id="138068"/>
    <lineage>
        <taxon>Eukaryota</taxon>
        <taxon>Fungi</taxon>
        <taxon>Dikarya</taxon>
        <taxon>Ascomycota</taxon>
        <taxon>Pezizomycotina</taxon>
        <taxon>Sordariomycetes</taxon>
        <taxon>Xylariomycetidae</taxon>
        <taxon>Amphisphaeriales</taxon>
        <taxon>Sporocadaceae</taxon>
        <taxon>Seiridium</taxon>
    </lineage>
</organism>
<dbReference type="InterPro" id="IPR042098">
    <property type="entry name" value="TauD-like_sf"/>
</dbReference>
<dbReference type="Proteomes" id="UP001408356">
    <property type="component" value="Unassembled WGS sequence"/>
</dbReference>
<dbReference type="Gene3D" id="3.40.50.150">
    <property type="entry name" value="Vaccinia Virus protein VP39"/>
    <property type="match status" value="1"/>
</dbReference>
<protein>
    <submittedName>
        <fullName evidence="3">Methyltransferase</fullName>
    </submittedName>
</protein>
<dbReference type="PANTHER" id="PTHR42912">
    <property type="entry name" value="METHYLTRANSFERASE"/>
    <property type="match status" value="1"/>
</dbReference>
<keyword evidence="3" id="KW-0808">Transferase</keyword>
<accession>A0ABR2VI17</accession>
<dbReference type="CDD" id="cd02440">
    <property type="entry name" value="AdoMet_MTases"/>
    <property type="match status" value="1"/>
</dbReference>
<dbReference type="EMBL" id="JARVKF010000002">
    <property type="protein sequence ID" value="KAK9426426.1"/>
    <property type="molecule type" value="Genomic_DNA"/>
</dbReference>
<name>A0ABR2VI17_9PEZI</name>
<sequence length="603" mass="66180">MTTENTNYTQGYSKATVASHAARSVDTDANFLVSHIKPTDTILDVGCGPGTITVGFGTLTPQGSVIGVDISDDVLSQARETAEGANNVTFQKADLLAGLPYPDDTFDVVYNSQLFPHIATLDMRIRALSEMRRVLKPGGILASRDAAELHFYPRAYDLDRLWAGNMVKGLRNGEPEACFPGGDMPALFQQVGFDAANGKVKIGAGTTVHSGTETRRWFVAASLEKLQPGDTFRDSWRRAGITDQVIEQTQQALVKWAEDNNAWWSTSRHFTLSEYPRLAILNGSYDRMNNAIVVEQYQVTLLPVMRVDQLRIDCTPLQLVDPLPHLLQVLENLAVGQVDAPDGACHIGGIAKESRGAEGNVQLGTGTIIIPTCLPPTSGHADGEKRRHERWGRGRTWRNAIDAEIKLPNDMPTLEIGRLTEQDKRTLPKALFKDQVIVIRGQRGIEPTVLPEFAKVFNESAIGAHSAGEKAVSDPRNILSAYKAGRIPQAPQVGIIGLGKSQDYEGIPELEVIHLEHSLFHESPLSQEGLQEGATRPYRSEDPIPNNTEKDIGAGATAFFSGARAFELLTPEEQEFQQLHAQLQLLHSCADQILERNCFQVQQ</sequence>
<dbReference type="InterPro" id="IPR029063">
    <property type="entry name" value="SAM-dependent_MTases_sf"/>
</dbReference>
<keyword evidence="4" id="KW-1185">Reference proteome</keyword>
<proteinExistence type="predicted"/>
<dbReference type="InterPro" id="IPR050508">
    <property type="entry name" value="Methyltransf_Superfamily"/>
</dbReference>
<reference evidence="3 4" key="1">
    <citation type="journal article" date="2024" name="J. Plant Pathol.">
        <title>Sequence and assembly of the genome of Seiridium unicorne, isolate CBS 538.82, causal agent of cypress canker disease.</title>
        <authorList>
            <person name="Scali E."/>
            <person name="Rocca G.D."/>
            <person name="Danti R."/>
            <person name="Garbelotto M."/>
            <person name="Barberini S."/>
            <person name="Baroncelli R."/>
            <person name="Emiliani G."/>
        </authorList>
    </citation>
    <scope>NUCLEOTIDE SEQUENCE [LARGE SCALE GENOMIC DNA]</scope>
    <source>
        <strain evidence="3 4">BM-138-508</strain>
    </source>
</reference>
<evidence type="ECO:0000313" key="3">
    <source>
        <dbReference type="EMBL" id="KAK9426426.1"/>
    </source>
</evidence>
<dbReference type="PANTHER" id="PTHR42912:SF93">
    <property type="entry name" value="N6-ADENOSINE-METHYLTRANSFERASE TMT1A"/>
    <property type="match status" value="1"/>
</dbReference>
<evidence type="ECO:0000313" key="4">
    <source>
        <dbReference type="Proteomes" id="UP001408356"/>
    </source>
</evidence>
<comment type="caution">
    <text evidence="3">The sequence shown here is derived from an EMBL/GenBank/DDBJ whole genome shotgun (WGS) entry which is preliminary data.</text>
</comment>
<keyword evidence="3" id="KW-0489">Methyltransferase</keyword>
<dbReference type="Pfam" id="PF13649">
    <property type="entry name" value="Methyltransf_25"/>
    <property type="match status" value="1"/>
</dbReference>
<evidence type="ECO:0000256" key="1">
    <source>
        <dbReference type="ARBA" id="ARBA00023002"/>
    </source>
</evidence>
<dbReference type="GO" id="GO:0032259">
    <property type="term" value="P:methylation"/>
    <property type="evidence" value="ECO:0007669"/>
    <property type="project" value="UniProtKB-KW"/>
</dbReference>
<keyword evidence="1" id="KW-0560">Oxidoreductase</keyword>
<dbReference type="SUPFAM" id="SSF53335">
    <property type="entry name" value="S-adenosyl-L-methionine-dependent methyltransferases"/>
    <property type="match status" value="1"/>
</dbReference>
<gene>
    <name evidence="3" type="ORF">SUNI508_02867</name>
</gene>
<dbReference type="Gene3D" id="3.60.130.10">
    <property type="entry name" value="Clavaminate synthase-like"/>
    <property type="match status" value="1"/>
</dbReference>
<dbReference type="GO" id="GO:0008168">
    <property type="term" value="F:methyltransferase activity"/>
    <property type="evidence" value="ECO:0007669"/>
    <property type="project" value="UniProtKB-KW"/>
</dbReference>
<dbReference type="InterPro" id="IPR041698">
    <property type="entry name" value="Methyltransf_25"/>
</dbReference>
<feature type="domain" description="Methyltransferase" evidence="2">
    <location>
        <begin position="42"/>
        <end position="139"/>
    </location>
</feature>